<gene>
    <name evidence="5" type="ORF">ACFQBT_04445</name>
</gene>
<organism evidence="5 6">
    <name type="scientific">Branchiibius cervicis</name>
    <dbReference type="NCBI Taxonomy" id="908252"/>
    <lineage>
        <taxon>Bacteria</taxon>
        <taxon>Bacillati</taxon>
        <taxon>Actinomycetota</taxon>
        <taxon>Actinomycetes</taxon>
        <taxon>Micrococcales</taxon>
        <taxon>Dermacoccaceae</taxon>
        <taxon>Branchiibius</taxon>
    </lineage>
</organism>
<name>A0ABW2AQD2_9MICO</name>
<keyword evidence="6" id="KW-1185">Reference proteome</keyword>
<accession>A0ABW2AQD2</accession>
<proteinExistence type="predicted"/>
<protein>
    <submittedName>
        <fullName evidence="5">AAA family ATPase</fullName>
    </submittedName>
</protein>
<dbReference type="EMBL" id="JBHSWJ010000002">
    <property type="protein sequence ID" value="MFC6713139.1"/>
    <property type="molecule type" value="Genomic_DNA"/>
</dbReference>
<dbReference type="Proteomes" id="UP001596356">
    <property type="component" value="Unassembled WGS sequence"/>
</dbReference>
<dbReference type="RefSeq" id="WP_377820696.1">
    <property type="nucleotide sequence ID" value="NZ_JBHSWJ010000002.1"/>
</dbReference>
<sequence length="183" mass="19213">MLETGATGPSAIVLNGGSSSGKSSLALALQSELPGSWLRLGIDDFIDALPPRLVGAGGFEVEADGAVTIGPAFTALEQQWQAGVGAMARHGAHLIIEDNFVSGVAAQKRWRKALEGVTTAWIGVRCTPVVAAEREARRGDRIAGMAARQALIVHEGIEYDFTVDTTNADPTTLARSIAHRLAR</sequence>
<comment type="caution">
    <text evidence="5">The sequence shown here is derived from an EMBL/GenBank/DDBJ whole genome shotgun (WGS) entry which is preliminary data.</text>
</comment>
<evidence type="ECO:0000256" key="3">
    <source>
        <dbReference type="ARBA" id="ARBA00022777"/>
    </source>
</evidence>
<evidence type="ECO:0000313" key="6">
    <source>
        <dbReference type="Proteomes" id="UP001596356"/>
    </source>
</evidence>
<dbReference type="PROSITE" id="PS01075">
    <property type="entry name" value="ACETATE_KINASE_1"/>
    <property type="match status" value="1"/>
</dbReference>
<evidence type="ECO:0000313" key="5">
    <source>
        <dbReference type="EMBL" id="MFC6713139.1"/>
    </source>
</evidence>
<dbReference type="SUPFAM" id="SSF52540">
    <property type="entry name" value="P-loop containing nucleoside triphosphate hydrolases"/>
    <property type="match status" value="1"/>
</dbReference>
<dbReference type="InterPro" id="IPR027417">
    <property type="entry name" value="P-loop_NTPase"/>
</dbReference>
<evidence type="ECO:0000256" key="1">
    <source>
        <dbReference type="ARBA" id="ARBA00022679"/>
    </source>
</evidence>
<dbReference type="InterPro" id="IPR012853">
    <property type="entry name" value="CPT"/>
</dbReference>
<keyword evidence="1" id="KW-0808">Transferase</keyword>
<evidence type="ECO:0000256" key="2">
    <source>
        <dbReference type="ARBA" id="ARBA00022741"/>
    </source>
</evidence>
<dbReference type="PIRSF" id="PIRSF007531">
    <property type="entry name" value="CPT"/>
    <property type="match status" value="1"/>
</dbReference>
<dbReference type="Pfam" id="PF07931">
    <property type="entry name" value="CPT"/>
    <property type="match status" value="1"/>
</dbReference>
<evidence type="ECO:0000256" key="4">
    <source>
        <dbReference type="ARBA" id="ARBA00022840"/>
    </source>
</evidence>
<keyword evidence="2" id="KW-0547">Nucleotide-binding</keyword>
<reference evidence="6" key="1">
    <citation type="journal article" date="2019" name="Int. J. Syst. Evol. Microbiol.">
        <title>The Global Catalogue of Microorganisms (GCM) 10K type strain sequencing project: providing services to taxonomists for standard genome sequencing and annotation.</title>
        <authorList>
            <consortium name="The Broad Institute Genomics Platform"/>
            <consortium name="The Broad Institute Genome Sequencing Center for Infectious Disease"/>
            <person name="Wu L."/>
            <person name="Ma J."/>
        </authorList>
    </citation>
    <scope>NUCLEOTIDE SEQUENCE [LARGE SCALE GENOMIC DNA]</scope>
    <source>
        <strain evidence="6">NBRC 106593</strain>
    </source>
</reference>
<dbReference type="InterPro" id="IPR023865">
    <property type="entry name" value="Aliphatic_acid_kinase_CS"/>
</dbReference>
<dbReference type="Gene3D" id="3.40.50.300">
    <property type="entry name" value="P-loop containing nucleotide triphosphate hydrolases"/>
    <property type="match status" value="1"/>
</dbReference>
<keyword evidence="4" id="KW-0067">ATP-binding</keyword>
<keyword evidence="3" id="KW-0418">Kinase</keyword>